<sequence>MSSQEKAEETLDMHNETPENENVTSITEVEEVKYLQPDPEILVPETFVLVNFVGGRRNSVQYKYVCKIQSQFSETEYTVVGFISIDEDKTIFKLVPKDISTVPLSDICAMLPAPVNVDDTGVISFGKKVEVREYLRQVLSVR</sequence>
<proteinExistence type="predicted"/>
<feature type="region of interest" description="Disordered" evidence="1">
    <location>
        <begin position="1"/>
        <end position="23"/>
    </location>
</feature>
<protein>
    <submittedName>
        <fullName evidence="2">Uncharacterized protein</fullName>
    </submittedName>
</protein>
<evidence type="ECO:0000313" key="2">
    <source>
        <dbReference type="EMBL" id="KAF2890098.1"/>
    </source>
</evidence>
<keyword evidence="3" id="KW-1185">Reference proteome</keyword>
<feature type="compositionally biased region" description="Basic and acidic residues" evidence="1">
    <location>
        <begin position="1"/>
        <end position="17"/>
    </location>
</feature>
<dbReference type="Proteomes" id="UP000801492">
    <property type="component" value="Unassembled WGS sequence"/>
</dbReference>
<name>A0A8K0G9A6_IGNLU</name>
<accession>A0A8K0G9A6</accession>
<dbReference type="AlphaFoldDB" id="A0A8K0G9A6"/>
<organism evidence="2 3">
    <name type="scientific">Ignelater luminosus</name>
    <name type="common">Cucubano</name>
    <name type="synonym">Pyrophorus luminosus</name>
    <dbReference type="NCBI Taxonomy" id="2038154"/>
    <lineage>
        <taxon>Eukaryota</taxon>
        <taxon>Metazoa</taxon>
        <taxon>Ecdysozoa</taxon>
        <taxon>Arthropoda</taxon>
        <taxon>Hexapoda</taxon>
        <taxon>Insecta</taxon>
        <taxon>Pterygota</taxon>
        <taxon>Neoptera</taxon>
        <taxon>Endopterygota</taxon>
        <taxon>Coleoptera</taxon>
        <taxon>Polyphaga</taxon>
        <taxon>Elateriformia</taxon>
        <taxon>Elateroidea</taxon>
        <taxon>Elateridae</taxon>
        <taxon>Agrypninae</taxon>
        <taxon>Pyrophorini</taxon>
        <taxon>Ignelater</taxon>
    </lineage>
</organism>
<reference evidence="2" key="1">
    <citation type="submission" date="2019-08" db="EMBL/GenBank/DDBJ databases">
        <title>The genome of the North American firefly Photinus pyralis.</title>
        <authorList>
            <consortium name="Photinus pyralis genome working group"/>
            <person name="Fallon T.R."/>
            <person name="Sander Lower S.E."/>
            <person name="Weng J.-K."/>
        </authorList>
    </citation>
    <scope>NUCLEOTIDE SEQUENCE</scope>
    <source>
        <strain evidence="2">TRF0915ILg1</strain>
        <tissue evidence="2">Whole body</tissue>
    </source>
</reference>
<evidence type="ECO:0000256" key="1">
    <source>
        <dbReference type="SAM" id="MobiDB-lite"/>
    </source>
</evidence>
<dbReference type="EMBL" id="VTPC01058340">
    <property type="protein sequence ID" value="KAF2890098.1"/>
    <property type="molecule type" value="Genomic_DNA"/>
</dbReference>
<gene>
    <name evidence="2" type="ORF">ILUMI_16076</name>
</gene>
<dbReference type="OrthoDB" id="6767476at2759"/>
<comment type="caution">
    <text evidence="2">The sequence shown here is derived from an EMBL/GenBank/DDBJ whole genome shotgun (WGS) entry which is preliminary data.</text>
</comment>
<evidence type="ECO:0000313" key="3">
    <source>
        <dbReference type="Proteomes" id="UP000801492"/>
    </source>
</evidence>